<gene>
    <name evidence="9" type="ORF">CLPA_c28090</name>
    <name evidence="10" type="ORF">CP6013_00375</name>
</gene>
<dbReference type="GO" id="GO:0009372">
    <property type="term" value="P:quorum sensing"/>
    <property type="evidence" value="ECO:0007669"/>
    <property type="project" value="UniProtKB-KW"/>
</dbReference>
<name>A0A0H3J4P0_CLOPA</name>
<evidence type="ECO:0000256" key="8">
    <source>
        <dbReference type="SAM" id="Phobius"/>
    </source>
</evidence>
<evidence type="ECO:0000313" key="11">
    <source>
        <dbReference type="Proteomes" id="UP000028042"/>
    </source>
</evidence>
<dbReference type="GO" id="GO:0008233">
    <property type="term" value="F:peptidase activity"/>
    <property type="evidence" value="ECO:0007669"/>
    <property type="project" value="UniProtKB-KW"/>
</dbReference>
<accession>A0A0H3J4P0</accession>
<dbReference type="EMBL" id="JPGY02000001">
    <property type="protein sequence ID" value="KRU11128.1"/>
    <property type="molecule type" value="Genomic_DNA"/>
</dbReference>
<evidence type="ECO:0000256" key="2">
    <source>
        <dbReference type="ARBA" id="ARBA00022654"/>
    </source>
</evidence>
<reference evidence="9 12" key="1">
    <citation type="journal article" date="2015" name="Genome Announc.">
        <title>Complete Genome Sequence of the Nitrogen-Fixing and Solvent-Producing Clostridium pasteurianum DSM 525.</title>
        <authorList>
            <person name="Poehlein A."/>
            <person name="Grosse-Honebrink A."/>
            <person name="Zhang Y."/>
            <person name="Minton N.P."/>
            <person name="Daniel R."/>
        </authorList>
    </citation>
    <scope>NUCLEOTIDE SEQUENCE [LARGE SCALE GENOMIC DNA]</scope>
    <source>
        <strain evidence="9">DSM 525</strain>
        <strain evidence="12">DSM 525 / ATCC 6013</strain>
    </source>
</reference>
<dbReference type="eggNOG" id="COG4512">
    <property type="taxonomic scope" value="Bacteria"/>
</dbReference>
<feature type="transmembrane region" description="Helical" evidence="8">
    <location>
        <begin position="28"/>
        <end position="61"/>
    </location>
</feature>
<dbReference type="GeneID" id="93074931"/>
<dbReference type="EMBL" id="CP009268">
    <property type="protein sequence ID" value="AJA52864.1"/>
    <property type="molecule type" value="Genomic_DNA"/>
</dbReference>
<dbReference type="KEGG" id="cpae:CPAST_c28090"/>
<evidence type="ECO:0000256" key="3">
    <source>
        <dbReference type="ARBA" id="ARBA00022670"/>
    </source>
</evidence>
<evidence type="ECO:0000256" key="5">
    <source>
        <dbReference type="ARBA" id="ARBA00022801"/>
    </source>
</evidence>
<dbReference type="Proteomes" id="UP000028042">
    <property type="component" value="Unassembled WGS sequence"/>
</dbReference>
<dbReference type="AlphaFoldDB" id="A0A0H3J4P0"/>
<dbReference type="PATRIC" id="fig|1262449.3.peg.1256"/>
<feature type="transmembrane region" description="Helical" evidence="8">
    <location>
        <begin position="149"/>
        <end position="170"/>
    </location>
</feature>
<dbReference type="Pfam" id="PF04647">
    <property type="entry name" value="AgrB"/>
    <property type="match status" value="1"/>
</dbReference>
<feature type="transmembrane region" description="Helical" evidence="8">
    <location>
        <begin position="81"/>
        <end position="101"/>
    </location>
</feature>
<dbReference type="InterPro" id="IPR006741">
    <property type="entry name" value="AgrB"/>
</dbReference>
<evidence type="ECO:0000256" key="4">
    <source>
        <dbReference type="ARBA" id="ARBA00022692"/>
    </source>
</evidence>
<keyword evidence="3" id="KW-0645">Protease</keyword>
<keyword evidence="5 9" id="KW-0378">Hydrolase</keyword>
<evidence type="ECO:0000256" key="7">
    <source>
        <dbReference type="ARBA" id="ARBA00023136"/>
    </source>
</evidence>
<dbReference type="GO" id="GO:0006508">
    <property type="term" value="P:proteolysis"/>
    <property type="evidence" value="ECO:0007669"/>
    <property type="project" value="UniProtKB-KW"/>
</dbReference>
<reference evidence="10 11" key="3">
    <citation type="journal article" name="Genome Announc.">
        <title>Improved Draft Genome Sequence of Clostridium pasteurianum Strain ATCC 6013 (DSM 525) Using a Hybrid Next-Generation Sequencing Approach.</title>
        <authorList>
            <person name="Pyne M.E."/>
            <person name="Utturkar S."/>
            <person name="Brown S.D."/>
            <person name="Moo-Young M."/>
            <person name="Chung D.A."/>
            <person name="Chou C.P."/>
        </authorList>
    </citation>
    <scope>NUCLEOTIDE SEQUENCE [LARGE SCALE GENOMIC DNA]</scope>
    <source>
        <strain evidence="10 11">ATCC 6013</strain>
    </source>
</reference>
<keyword evidence="1" id="KW-1003">Cell membrane</keyword>
<keyword evidence="4 8" id="KW-0812">Transmembrane</keyword>
<keyword evidence="6 8" id="KW-1133">Transmembrane helix</keyword>
<evidence type="ECO:0000256" key="6">
    <source>
        <dbReference type="ARBA" id="ARBA00022989"/>
    </source>
</evidence>
<dbReference type="KEGG" id="cpat:CLPA_c28090"/>
<dbReference type="GO" id="GO:0016020">
    <property type="term" value="C:membrane"/>
    <property type="evidence" value="ECO:0007669"/>
    <property type="project" value="InterPro"/>
</dbReference>
<dbReference type="SMART" id="SM00793">
    <property type="entry name" value="AgrB"/>
    <property type="match status" value="1"/>
</dbReference>
<evidence type="ECO:0000313" key="12">
    <source>
        <dbReference type="Proteomes" id="UP000030905"/>
    </source>
</evidence>
<evidence type="ECO:0000313" key="9">
    <source>
        <dbReference type="EMBL" id="AJA52864.1"/>
    </source>
</evidence>
<keyword evidence="7 8" id="KW-0472">Membrane</keyword>
<feature type="transmembrane region" description="Helical" evidence="8">
    <location>
        <begin position="107"/>
        <end position="128"/>
    </location>
</feature>
<keyword evidence="12" id="KW-1185">Reference proteome</keyword>
<feature type="transmembrane region" description="Helical" evidence="8">
    <location>
        <begin position="176"/>
        <end position="195"/>
    </location>
</feature>
<organism evidence="9 12">
    <name type="scientific">Clostridium pasteurianum DSM 525 = ATCC 6013</name>
    <dbReference type="NCBI Taxonomy" id="1262449"/>
    <lineage>
        <taxon>Bacteria</taxon>
        <taxon>Bacillati</taxon>
        <taxon>Bacillota</taxon>
        <taxon>Clostridia</taxon>
        <taxon>Eubacteriales</taxon>
        <taxon>Clostridiaceae</taxon>
        <taxon>Clostridium</taxon>
    </lineage>
</organism>
<reference evidence="10" key="2">
    <citation type="submission" date="2015-10" db="EMBL/GenBank/DDBJ databases">
        <title>Improved Draft Genome Sequence of Clostridium pasteurianum Strain ATCC 6013 (DSM 525) Using a Hybrid Next-Generation Sequencing Approach.</title>
        <authorList>
            <person name="Pyne M.E."/>
            <person name="Utturkar S.M."/>
            <person name="Brown S.D."/>
            <person name="Moo-Young M."/>
            <person name="Chung D.A."/>
            <person name="Chou P.C."/>
        </authorList>
    </citation>
    <scope>NUCLEOTIDE SEQUENCE</scope>
    <source>
        <strain evidence="10">ATCC 6013</strain>
    </source>
</reference>
<dbReference type="EC" id="3.4.-.-" evidence="9"/>
<dbReference type="RefSeq" id="WP_003442959.1">
    <property type="nucleotide sequence ID" value="NZ_ANZB01000003.1"/>
</dbReference>
<evidence type="ECO:0000313" key="10">
    <source>
        <dbReference type="EMBL" id="KRU11128.1"/>
    </source>
</evidence>
<keyword evidence="2" id="KW-0673">Quorum sensing</keyword>
<proteinExistence type="predicted"/>
<dbReference type="Proteomes" id="UP000030905">
    <property type="component" value="Chromosome"/>
</dbReference>
<evidence type="ECO:0000256" key="1">
    <source>
        <dbReference type="ARBA" id="ARBA00022475"/>
    </source>
</evidence>
<protein>
    <submittedName>
        <fullName evidence="10">Accessory protein regulator B</fullName>
    </submittedName>
    <submittedName>
        <fullName evidence="9">Putative AgrB-like protein 2</fullName>
        <ecNumber evidence="9">3.4.-.-</ecNumber>
    </submittedName>
</protein>
<sequence length="220" mass="24630">MEKLTNNMASKIAKELELDNDNRDIIAYGMFALISIALSIISIIIFGMIFHVAIEALIICFTGSILRKYSGGVHASSPSRCIIIGTIVCIGQAIIFSLLIGPVITKSLVIILGIVVFVMSYYFLYKLAPVDSIAKPIKKREKIIRMKKRSIFVLSIYLIIVIINIFMHVYSQKKGSLIYSLCIYGGVTWQVFTLTKMGNNIMNKIDSFFSQIARFIKGVK</sequence>